<proteinExistence type="predicted"/>
<comment type="caution">
    <text evidence="2">The sequence shown here is derived from an EMBL/GenBank/DDBJ whole genome shotgun (WGS) entry which is preliminary data.</text>
</comment>
<accession>A0A9Q4FHC5</accession>
<dbReference type="AlphaFoldDB" id="A0A9Q4FHC5"/>
<organism evidence="2 3">
    <name type="scientific">Pseudomonas syringae</name>
    <dbReference type="NCBI Taxonomy" id="317"/>
    <lineage>
        <taxon>Bacteria</taxon>
        <taxon>Pseudomonadati</taxon>
        <taxon>Pseudomonadota</taxon>
        <taxon>Gammaproteobacteria</taxon>
        <taxon>Pseudomonadales</taxon>
        <taxon>Pseudomonadaceae</taxon>
        <taxon>Pseudomonas</taxon>
    </lineage>
</organism>
<evidence type="ECO:0000313" key="3">
    <source>
        <dbReference type="Proteomes" id="UP000814010"/>
    </source>
</evidence>
<name>A0A9Q4FHC5_PSESX</name>
<feature type="region of interest" description="Disordered" evidence="1">
    <location>
        <begin position="43"/>
        <end position="71"/>
    </location>
</feature>
<gene>
    <name evidence="2" type="ORF">GIV53_10380</name>
</gene>
<dbReference type="EMBL" id="WKAE01000087">
    <property type="protein sequence ID" value="MCF5629707.1"/>
    <property type="molecule type" value="Genomic_DNA"/>
</dbReference>
<evidence type="ECO:0000313" key="2">
    <source>
        <dbReference type="EMBL" id="MCF5629707.1"/>
    </source>
</evidence>
<feature type="compositionally biased region" description="Basic and acidic residues" evidence="1">
    <location>
        <begin position="48"/>
        <end position="67"/>
    </location>
</feature>
<protein>
    <submittedName>
        <fullName evidence="2">Uncharacterized protein</fullName>
    </submittedName>
</protein>
<evidence type="ECO:0000256" key="1">
    <source>
        <dbReference type="SAM" id="MobiDB-lite"/>
    </source>
</evidence>
<dbReference type="Proteomes" id="UP000814010">
    <property type="component" value="Unassembled WGS sequence"/>
</dbReference>
<reference evidence="2" key="1">
    <citation type="submission" date="2019-11" db="EMBL/GenBank/DDBJ databases">
        <title>Epiphytic Pseudomonas syringae from cherry orchards.</title>
        <authorList>
            <person name="Hulin M.T."/>
        </authorList>
    </citation>
    <scope>NUCLEOTIDE SEQUENCE</scope>
    <source>
        <strain evidence="2">PA-2-5E</strain>
    </source>
</reference>
<sequence>MTIDADFHMQSIRFLSEFKISLESLHARLKEQERQHAERLAQEAAQRQAEEAARAKAEAEETARRIAQEQAAQQRAQEAALQLAQRQIEEAERALAQRLAEEARVREAESRQAVHVTFGPDALRDVEGAIKVLKDSIEIAITDFSNAITAHGALDMSQLEAIQHMSATH</sequence>